<dbReference type="PROSITE" id="PS51450">
    <property type="entry name" value="LRR"/>
    <property type="match status" value="1"/>
</dbReference>
<reference evidence="4 5" key="2">
    <citation type="submission" date="2024-07" db="EMBL/GenBank/DDBJ databases">
        <authorList>
            <person name="Akdeniz Z."/>
        </authorList>
    </citation>
    <scope>NUCLEOTIDE SEQUENCE [LARGE SCALE GENOMIC DNA]</scope>
</reference>
<dbReference type="Gene3D" id="3.80.10.10">
    <property type="entry name" value="Ribonuclease Inhibitor"/>
    <property type="match status" value="1"/>
</dbReference>
<protein>
    <submittedName>
        <fullName evidence="3">DUF2252 family protein</fullName>
    </submittedName>
    <submittedName>
        <fullName evidence="4">DUF2252_family protein</fullName>
    </submittedName>
</protein>
<dbReference type="PANTHER" id="PTHR46652:SF3">
    <property type="entry name" value="LEUCINE-RICH REPEAT-CONTAINING PROTEIN 9"/>
    <property type="match status" value="1"/>
</dbReference>
<comment type="caution">
    <text evidence="3">The sequence shown here is derived from an EMBL/GenBank/DDBJ whole genome shotgun (WGS) entry which is preliminary data.</text>
</comment>
<dbReference type="SUPFAM" id="SSF52058">
    <property type="entry name" value="L domain-like"/>
    <property type="match status" value="1"/>
</dbReference>
<dbReference type="InterPro" id="IPR050836">
    <property type="entry name" value="SDS22/Internalin_LRR"/>
</dbReference>
<evidence type="ECO:0000256" key="1">
    <source>
        <dbReference type="ARBA" id="ARBA00022614"/>
    </source>
</evidence>
<proteinExistence type="predicted"/>
<dbReference type="EMBL" id="CAXDID020000067">
    <property type="protein sequence ID" value="CAL6012717.1"/>
    <property type="molecule type" value="Genomic_DNA"/>
</dbReference>
<dbReference type="AlphaFoldDB" id="A0AA86QSE2"/>
<sequence>MQQDDVITNNDKQSLYQYDKMMTQIYQNKVKDGILTIEDDQKVQSLEFIKKLNVNKLVFQECNNIVPKLESKTIKWLKFYDCDVLSVEDFQLDLEVLEIENHYKKQQSKTIVQEIVRFANISKLYLSRLQINISPISQMIKLTKLVLSDCGLGSVDFLKSLVNLDELCLDLNEVDITSIQYLTKLTILSLRKCNLVSLNALKSLTQLKELYINLNKGVDITSLQFLTKLNILSLRECNLLCLDALRPLLKLRELNIFNNQVIYIQPLTELKSLSKLDARRNNIIDSQTIQQHLNYQKFILSDWEQPTKKQLQTAKILRSFNFQIKSLKTIQKQINYVNTQSNIVKQAISENLLKQYQQHSQFIVKAAFFLQQMDGGYQ</sequence>
<dbReference type="InterPro" id="IPR001611">
    <property type="entry name" value="Leu-rich_rpt"/>
</dbReference>
<gene>
    <name evidence="4" type="ORF">HINF_LOCUS23436</name>
    <name evidence="3" type="ORF">HINF_LOCUS44815</name>
</gene>
<dbReference type="Proteomes" id="UP001642409">
    <property type="component" value="Unassembled WGS sequence"/>
</dbReference>
<keyword evidence="1" id="KW-0433">Leucine-rich repeat</keyword>
<keyword evidence="5" id="KW-1185">Reference proteome</keyword>
<name>A0AA86QSE2_9EUKA</name>
<accession>A0AA86QSE2</accession>
<reference evidence="3" key="1">
    <citation type="submission" date="2023-06" db="EMBL/GenBank/DDBJ databases">
        <authorList>
            <person name="Kurt Z."/>
        </authorList>
    </citation>
    <scope>NUCLEOTIDE SEQUENCE</scope>
</reference>
<dbReference type="PANTHER" id="PTHR46652">
    <property type="entry name" value="LEUCINE-RICH REPEAT AND IQ DOMAIN-CONTAINING PROTEIN 1-RELATED"/>
    <property type="match status" value="1"/>
</dbReference>
<evidence type="ECO:0000256" key="2">
    <source>
        <dbReference type="ARBA" id="ARBA00022737"/>
    </source>
</evidence>
<evidence type="ECO:0000313" key="3">
    <source>
        <dbReference type="EMBL" id="CAI9957170.1"/>
    </source>
</evidence>
<keyword evidence="2" id="KW-0677">Repeat</keyword>
<evidence type="ECO:0000313" key="4">
    <source>
        <dbReference type="EMBL" id="CAL6012717.1"/>
    </source>
</evidence>
<dbReference type="EMBL" id="CATOUU010000884">
    <property type="protein sequence ID" value="CAI9957170.1"/>
    <property type="molecule type" value="Genomic_DNA"/>
</dbReference>
<dbReference type="InterPro" id="IPR032675">
    <property type="entry name" value="LRR_dom_sf"/>
</dbReference>
<organism evidence="3">
    <name type="scientific">Hexamita inflata</name>
    <dbReference type="NCBI Taxonomy" id="28002"/>
    <lineage>
        <taxon>Eukaryota</taxon>
        <taxon>Metamonada</taxon>
        <taxon>Diplomonadida</taxon>
        <taxon>Hexamitidae</taxon>
        <taxon>Hexamitinae</taxon>
        <taxon>Hexamita</taxon>
    </lineage>
</organism>
<evidence type="ECO:0000313" key="5">
    <source>
        <dbReference type="Proteomes" id="UP001642409"/>
    </source>
</evidence>